<dbReference type="Pfam" id="PF19036">
    <property type="entry name" value="Fuz_longin_1"/>
    <property type="match status" value="1"/>
</dbReference>
<comment type="function">
    <text evidence="1">Plays an important role in membrane trafficking through the secretory apparatus.</text>
</comment>
<gene>
    <name evidence="4" type="ORF">TSAR_008260</name>
</gene>
<evidence type="ECO:0000256" key="1">
    <source>
        <dbReference type="RuleBase" id="RU367048"/>
    </source>
</evidence>
<dbReference type="GO" id="GO:0032510">
    <property type="term" value="P:endosome to lysosome transport via multivesicular body sorting pathway"/>
    <property type="evidence" value="ECO:0007669"/>
    <property type="project" value="TreeGrafter"/>
</dbReference>
<feature type="domain" description="FUZ/MON1/HPS1 first Longin" evidence="2">
    <location>
        <begin position="72"/>
        <end position="189"/>
    </location>
</feature>
<dbReference type="Proteomes" id="UP000215335">
    <property type="component" value="Unassembled WGS sequence"/>
</dbReference>
<organism evidence="4 5">
    <name type="scientific">Trichomalopsis sarcophagae</name>
    <dbReference type="NCBI Taxonomy" id="543379"/>
    <lineage>
        <taxon>Eukaryota</taxon>
        <taxon>Metazoa</taxon>
        <taxon>Ecdysozoa</taxon>
        <taxon>Arthropoda</taxon>
        <taxon>Hexapoda</taxon>
        <taxon>Insecta</taxon>
        <taxon>Pterygota</taxon>
        <taxon>Neoptera</taxon>
        <taxon>Endopterygota</taxon>
        <taxon>Hymenoptera</taxon>
        <taxon>Apocrita</taxon>
        <taxon>Proctotrupomorpha</taxon>
        <taxon>Chalcidoidea</taxon>
        <taxon>Pteromalidae</taxon>
        <taxon>Pteromalinae</taxon>
        <taxon>Trichomalopsis</taxon>
    </lineage>
</organism>
<dbReference type="GO" id="GO:0006623">
    <property type="term" value="P:protein targeting to vacuole"/>
    <property type="evidence" value="ECO:0007669"/>
    <property type="project" value="UniProtKB-UniRule"/>
</dbReference>
<dbReference type="PANTHER" id="PTHR13027:SF7">
    <property type="entry name" value="VACUOLAR FUSION PROTEIN MON1 HOMOLOG"/>
    <property type="match status" value="1"/>
</dbReference>
<dbReference type="PANTHER" id="PTHR13027">
    <property type="entry name" value="SAND PROTEIN-RELATED"/>
    <property type="match status" value="1"/>
</dbReference>
<dbReference type="InterPro" id="IPR043972">
    <property type="entry name" value="FUZ/MON1/HPS1_longin_1"/>
</dbReference>
<evidence type="ECO:0000313" key="4">
    <source>
        <dbReference type="EMBL" id="OXU21577.1"/>
    </source>
</evidence>
<accession>A0A232ETD3</accession>
<dbReference type="STRING" id="543379.A0A232ETD3"/>
<keyword evidence="5" id="KW-1185">Reference proteome</keyword>
<dbReference type="InterPro" id="IPR004353">
    <property type="entry name" value="Mon1"/>
</dbReference>
<name>A0A232ETD3_9HYME</name>
<dbReference type="PRINTS" id="PR01546">
    <property type="entry name" value="YEAST73DUF"/>
</dbReference>
<evidence type="ECO:0000313" key="5">
    <source>
        <dbReference type="Proteomes" id="UP000215335"/>
    </source>
</evidence>
<feature type="domain" description="FUZ/MON1/HPS1 second Longin" evidence="3">
    <location>
        <begin position="229"/>
        <end position="326"/>
    </location>
</feature>
<evidence type="ECO:0000259" key="2">
    <source>
        <dbReference type="Pfam" id="PF19036"/>
    </source>
</evidence>
<comment type="caution">
    <text evidence="4">The sequence shown here is derived from an EMBL/GenBank/DDBJ whole genome shotgun (WGS) entry which is preliminary data.</text>
</comment>
<dbReference type="AlphaFoldDB" id="A0A232ETD3"/>
<dbReference type="InterPro" id="IPR043971">
    <property type="entry name" value="FUZ/MON1/HPS1_longin_2"/>
</dbReference>
<sequence>MQQLFEAVVTERRSSSTRKPWPRSCCRRTSRTAASSSCQLPEPSGKDDLSQQFGLNNLDADPLRCKTWLAQKHIFVLSQAGKPIYSRYSSEDKLVTVMGVMQALGSFVQAGNDMIRSVHAGDTNFGPLILVTVLKTLESVQQLVLQLSYVYNQILSVLTQSQLTRVYKQRRNFDLRRLLTGSERFIDHLLNFMDREPAFFLGAIKCLPLLPAMRDAITQTIVQTCGKIKNLVFAILLANNQLITLVRMKKFFIHPADLHLILNLVDSSESFKTAESWTPICLPKFDSNGLMHGHVSYLAEDCQACLLLLTVDGDVFFTLSEAKQVHTLSHTLQTGGWLWLILMDTQGAFDSL</sequence>
<dbReference type="GO" id="GO:0035658">
    <property type="term" value="C:Mon1-Ccz1 complex"/>
    <property type="evidence" value="ECO:0007669"/>
    <property type="project" value="TreeGrafter"/>
</dbReference>
<reference evidence="4 5" key="1">
    <citation type="journal article" date="2017" name="Curr. Biol.">
        <title>The Evolution of Venom by Co-option of Single-Copy Genes.</title>
        <authorList>
            <person name="Martinson E.O."/>
            <person name="Mrinalini"/>
            <person name="Kelkar Y.D."/>
            <person name="Chang C.H."/>
            <person name="Werren J.H."/>
        </authorList>
    </citation>
    <scope>NUCLEOTIDE SEQUENCE [LARGE SCALE GENOMIC DNA]</scope>
    <source>
        <strain evidence="4 5">Alberta</strain>
        <tissue evidence="4">Whole body</tissue>
    </source>
</reference>
<dbReference type="EMBL" id="NNAY01002304">
    <property type="protein sequence ID" value="OXU21577.1"/>
    <property type="molecule type" value="Genomic_DNA"/>
</dbReference>
<proteinExistence type="inferred from homology"/>
<protein>
    <recommendedName>
        <fullName evidence="1">Vacuolar fusion protein MON1 homolog</fullName>
    </recommendedName>
</protein>
<dbReference type="Pfam" id="PF19037">
    <property type="entry name" value="Fuz_longin_2"/>
    <property type="match status" value="1"/>
</dbReference>
<comment type="similarity">
    <text evidence="1">Belongs to the MON1/SAND family.</text>
</comment>
<evidence type="ECO:0000259" key="3">
    <source>
        <dbReference type="Pfam" id="PF19037"/>
    </source>
</evidence>